<reference evidence="2 3" key="2">
    <citation type="journal article" date="2016" name="Genome Announc.">
        <title>Draft Genome Sequence of a Biocontrol Rhizobacterium, Chryseobacterium kwangjuense Strain KJ1R5, Isolated from Pepper (Capsicum annuum).</title>
        <authorList>
            <person name="Jeong J.J."/>
            <person name="Park H."/>
            <person name="Park B.H."/>
            <person name="Mannaa M."/>
            <person name="Sang M.K."/>
            <person name="Choi I.G."/>
            <person name="Kim K.D."/>
        </authorList>
    </citation>
    <scope>NUCLEOTIDE SEQUENCE [LARGE SCALE GENOMIC DNA]</scope>
    <source>
        <strain evidence="2 3">KJ1R5</strain>
    </source>
</reference>
<keyword evidence="2" id="KW-0808">Transferase</keyword>
<accession>A0A135WM90</accession>
<feature type="domain" description="N-acetyltransferase" evidence="1">
    <location>
        <begin position="10"/>
        <end position="163"/>
    </location>
</feature>
<protein>
    <submittedName>
        <fullName evidence="2">GNAT family acetyltransferase</fullName>
    </submittedName>
</protein>
<dbReference type="AlphaFoldDB" id="A0A135WM90"/>
<dbReference type="Pfam" id="PF13302">
    <property type="entry name" value="Acetyltransf_3"/>
    <property type="match status" value="1"/>
</dbReference>
<evidence type="ECO:0000259" key="1">
    <source>
        <dbReference type="PROSITE" id="PS51186"/>
    </source>
</evidence>
<dbReference type="GO" id="GO:0016747">
    <property type="term" value="F:acyltransferase activity, transferring groups other than amino-acyl groups"/>
    <property type="evidence" value="ECO:0007669"/>
    <property type="project" value="InterPro"/>
</dbReference>
<dbReference type="Gene3D" id="3.40.630.30">
    <property type="match status" value="1"/>
</dbReference>
<name>A0A135WM90_9FLAO</name>
<dbReference type="InterPro" id="IPR000182">
    <property type="entry name" value="GNAT_dom"/>
</dbReference>
<dbReference type="InterPro" id="IPR051531">
    <property type="entry name" value="N-acetyltransferase"/>
</dbReference>
<dbReference type="RefSeq" id="WP_062650402.1">
    <property type="nucleotide sequence ID" value="NZ_LPUR01000001.1"/>
</dbReference>
<sequence length="166" mass="19007">MNMLHQDKDFIIRQFSSEEQSLFCDLFEDPEVTKYLPYRSSQQYAEMFDIALEDYTKGPFGRFGIFAAENNDFIGMCLARNFADIPGQIEIGYTLSKKYWGKGIATKVSRALVAYCFSNTETNEVVAVTDLDNVGSQKVLEKAGFKRLDNLKRPDAEMAYFIVIRD</sequence>
<evidence type="ECO:0000313" key="3">
    <source>
        <dbReference type="Proteomes" id="UP000070513"/>
    </source>
</evidence>
<dbReference type="Proteomes" id="UP000070513">
    <property type="component" value="Unassembled WGS sequence"/>
</dbReference>
<reference evidence="3" key="1">
    <citation type="submission" date="2015-12" db="EMBL/GenBank/DDBJ databases">
        <title>Genome sequence of a biocontrol rhizobacterium Chryseobacterium kwangjuense strain KJ1R5 isolated from pepper (Capsicum annuum L.).</title>
        <authorList>
            <person name="Jeong J.-J."/>
            <person name="Park H."/>
            <person name="Mannaa M."/>
            <person name="Sang M.K."/>
            <person name="Choi I.-G."/>
            <person name="Kim K.D."/>
        </authorList>
    </citation>
    <scope>NUCLEOTIDE SEQUENCE [LARGE SCALE GENOMIC DNA]</scope>
    <source>
        <strain evidence="3">KJ1R5</strain>
    </source>
</reference>
<comment type="caution">
    <text evidence="2">The sequence shown here is derived from an EMBL/GenBank/DDBJ whole genome shotgun (WGS) entry which is preliminary data.</text>
</comment>
<dbReference type="InterPro" id="IPR016181">
    <property type="entry name" value="Acyl_CoA_acyltransferase"/>
</dbReference>
<dbReference type="PANTHER" id="PTHR43792">
    <property type="entry name" value="GNAT FAMILY, PUTATIVE (AFU_ORTHOLOGUE AFUA_3G00765)-RELATED-RELATED"/>
    <property type="match status" value="1"/>
</dbReference>
<dbReference type="SUPFAM" id="SSF55729">
    <property type="entry name" value="Acyl-CoA N-acyltransferases (Nat)"/>
    <property type="match status" value="1"/>
</dbReference>
<evidence type="ECO:0000313" key="2">
    <source>
        <dbReference type="EMBL" id="KXH86015.1"/>
    </source>
</evidence>
<organism evidence="2 3">
    <name type="scientific">Chryseobacterium kwangjuense</name>
    <dbReference type="NCBI Taxonomy" id="267125"/>
    <lineage>
        <taxon>Bacteria</taxon>
        <taxon>Pseudomonadati</taxon>
        <taxon>Bacteroidota</taxon>
        <taxon>Flavobacteriia</taxon>
        <taxon>Flavobacteriales</taxon>
        <taxon>Weeksellaceae</taxon>
        <taxon>Chryseobacterium group</taxon>
        <taxon>Chryseobacterium</taxon>
    </lineage>
</organism>
<proteinExistence type="predicted"/>
<gene>
    <name evidence="2" type="ORF">AU378_04410</name>
</gene>
<dbReference type="PROSITE" id="PS51186">
    <property type="entry name" value="GNAT"/>
    <property type="match status" value="1"/>
</dbReference>
<dbReference type="EMBL" id="LPUR01000001">
    <property type="protein sequence ID" value="KXH86015.1"/>
    <property type="molecule type" value="Genomic_DNA"/>
</dbReference>
<dbReference type="PANTHER" id="PTHR43792:SF16">
    <property type="entry name" value="N-ACETYLTRANSFERASE DOMAIN-CONTAINING PROTEIN"/>
    <property type="match status" value="1"/>
</dbReference>